<name>A0A382V4F0_9ZZZZ</name>
<reference evidence="1" key="1">
    <citation type="submission" date="2018-05" db="EMBL/GenBank/DDBJ databases">
        <authorList>
            <person name="Lanie J.A."/>
            <person name="Ng W.-L."/>
            <person name="Kazmierczak K.M."/>
            <person name="Andrzejewski T.M."/>
            <person name="Davidsen T.M."/>
            <person name="Wayne K.J."/>
            <person name="Tettelin H."/>
            <person name="Glass J.I."/>
            <person name="Rusch D."/>
            <person name="Podicherti R."/>
            <person name="Tsui H.-C.T."/>
            <person name="Winkler M.E."/>
        </authorList>
    </citation>
    <scope>NUCLEOTIDE SEQUENCE</scope>
</reference>
<evidence type="ECO:0008006" key="2">
    <source>
        <dbReference type="Google" id="ProtNLM"/>
    </source>
</evidence>
<protein>
    <recommendedName>
        <fullName evidence="2">DUF985 domain-containing protein</fullName>
    </recommendedName>
</protein>
<gene>
    <name evidence="1" type="ORF">METZ01_LOCUS394198</name>
</gene>
<dbReference type="AlphaFoldDB" id="A0A382V4F0"/>
<sequence>MNYSDKLIKVLKMNPPPEGGYFSESFRD</sequence>
<accession>A0A382V4F0</accession>
<dbReference type="EMBL" id="UINC01149087">
    <property type="protein sequence ID" value="SVD41344.1"/>
    <property type="molecule type" value="Genomic_DNA"/>
</dbReference>
<proteinExistence type="predicted"/>
<organism evidence="1">
    <name type="scientific">marine metagenome</name>
    <dbReference type="NCBI Taxonomy" id="408172"/>
    <lineage>
        <taxon>unclassified sequences</taxon>
        <taxon>metagenomes</taxon>
        <taxon>ecological metagenomes</taxon>
    </lineage>
</organism>
<evidence type="ECO:0000313" key="1">
    <source>
        <dbReference type="EMBL" id="SVD41344.1"/>
    </source>
</evidence>